<reference evidence="2" key="1">
    <citation type="submission" date="2021-02" db="EMBL/GenBank/DDBJ databases">
        <authorList>
            <person name="Nowell W R."/>
        </authorList>
    </citation>
    <scope>NUCLEOTIDE SEQUENCE</scope>
</reference>
<dbReference type="EMBL" id="CAJNOL010001837">
    <property type="protein sequence ID" value="CAF1426216.1"/>
    <property type="molecule type" value="Genomic_DNA"/>
</dbReference>
<comment type="caution">
    <text evidence="2">The sequence shown here is derived from an EMBL/GenBank/DDBJ whole genome shotgun (WGS) entry which is preliminary data.</text>
</comment>
<keyword evidence="3" id="KW-1185">Reference proteome</keyword>
<dbReference type="AlphaFoldDB" id="A0A815MWK6"/>
<organism evidence="2 3">
    <name type="scientific">Rotaria sordida</name>
    <dbReference type="NCBI Taxonomy" id="392033"/>
    <lineage>
        <taxon>Eukaryota</taxon>
        <taxon>Metazoa</taxon>
        <taxon>Spiralia</taxon>
        <taxon>Gnathifera</taxon>
        <taxon>Rotifera</taxon>
        <taxon>Eurotatoria</taxon>
        <taxon>Bdelloidea</taxon>
        <taxon>Philodinida</taxon>
        <taxon>Philodinidae</taxon>
        <taxon>Rotaria</taxon>
    </lineage>
</organism>
<evidence type="ECO:0000313" key="1">
    <source>
        <dbReference type="EMBL" id="CAF1171929.1"/>
    </source>
</evidence>
<gene>
    <name evidence="2" type="ORF">JXQ802_LOCUS36160</name>
    <name evidence="1" type="ORF">PYM288_LOCUS23321</name>
</gene>
<evidence type="ECO:0000313" key="3">
    <source>
        <dbReference type="Proteomes" id="UP000663870"/>
    </source>
</evidence>
<sequence length="187" mass="21664">MLFTIVSTGKALSQSSYSFEFECVRKSVFVLACDQDYFDGLQDAIHILDTYWSDDRIIFYDLSILNEQETLFPFSSTEKFASHISTLQFFAFKSIVIQDALRRYGTIIYADSSIRFNSNSFNPVVIDNYIRGFAARELPDRYLSCYTHTDTFTWFNQSYTNFDNIYIADGGLIIVTDTFITRLIMKA</sequence>
<dbReference type="PANTHER" id="PTHR31389">
    <property type="entry name" value="LD39211P"/>
    <property type="match status" value="1"/>
</dbReference>
<dbReference type="PANTHER" id="PTHR31389:SF4">
    <property type="entry name" value="LD39211P"/>
    <property type="match status" value="1"/>
</dbReference>
<proteinExistence type="predicted"/>
<dbReference type="Proteomes" id="UP000663870">
    <property type="component" value="Unassembled WGS sequence"/>
</dbReference>
<dbReference type="EMBL" id="CAJNOH010001071">
    <property type="protein sequence ID" value="CAF1171929.1"/>
    <property type="molecule type" value="Genomic_DNA"/>
</dbReference>
<name>A0A815MWK6_9BILA</name>
<dbReference type="Proteomes" id="UP000663854">
    <property type="component" value="Unassembled WGS sequence"/>
</dbReference>
<accession>A0A815MWK6</accession>
<protein>
    <submittedName>
        <fullName evidence="2">Uncharacterized protein</fullName>
    </submittedName>
</protein>
<evidence type="ECO:0000313" key="2">
    <source>
        <dbReference type="EMBL" id="CAF1426216.1"/>
    </source>
</evidence>